<protein>
    <submittedName>
        <fullName evidence="3">Restriction endonuclease</fullName>
    </submittedName>
</protein>
<dbReference type="Pfam" id="PF04471">
    <property type="entry name" value="Mrr_cat"/>
    <property type="match status" value="1"/>
</dbReference>
<dbReference type="GO" id="GO:0003677">
    <property type="term" value="F:DNA binding"/>
    <property type="evidence" value="ECO:0007669"/>
    <property type="project" value="InterPro"/>
</dbReference>
<dbReference type="InterPro" id="IPR007560">
    <property type="entry name" value="Restrct_endonuc_IV_Mrr"/>
</dbReference>
<dbReference type="GO" id="GO:0009307">
    <property type="term" value="P:DNA restriction-modification system"/>
    <property type="evidence" value="ECO:0007669"/>
    <property type="project" value="InterPro"/>
</dbReference>
<gene>
    <name evidence="3" type="ORF">C7U55_03795</name>
</gene>
<proteinExistence type="predicted"/>
<dbReference type="InterPro" id="IPR011856">
    <property type="entry name" value="tRNA_endonuc-like_dom_sf"/>
</dbReference>
<evidence type="ECO:0000313" key="4">
    <source>
        <dbReference type="Proteomes" id="UP000241201"/>
    </source>
</evidence>
<dbReference type="GeneID" id="77470224"/>
<feature type="domain" description="Restriction endonuclease AspBHI N-terminal" evidence="2">
    <location>
        <begin position="25"/>
        <end position="215"/>
    </location>
</feature>
<accession>A0A2T3G139</accession>
<keyword evidence="3" id="KW-0378">Hydrolase</keyword>
<dbReference type="RefSeq" id="WP_106987418.1">
    <property type="nucleotide sequence ID" value="NZ_JADPLM010000004.1"/>
</dbReference>
<organism evidence="3 4">
    <name type="scientific">Faecalibacillus faecis</name>
    <dbReference type="NCBI Taxonomy" id="1982628"/>
    <lineage>
        <taxon>Bacteria</taxon>
        <taxon>Bacillati</taxon>
        <taxon>Bacillota</taxon>
        <taxon>Erysipelotrichia</taxon>
        <taxon>Erysipelotrichales</taxon>
        <taxon>Coprobacillaceae</taxon>
        <taxon>Faecalibacillus</taxon>
    </lineage>
</organism>
<dbReference type="Pfam" id="PF18062">
    <property type="entry name" value="RE_AspBHI_N"/>
    <property type="match status" value="1"/>
</dbReference>
<sequence length="405" mass="46543">MEVKFEDLGKMDLIVDTIYKGGKNGNTGDDPLSKIFPKLGNMSGFRKVKRKDDPTKFAYCVLYTSMSELEWPDYLDEETGIFRYYGDNRKPGRLLTNTKQGGNKLLEQVFSNLNFNKNLKDIPPFFIFKKATEGRDVQFLGLAAPGNPNISPDKDLIAFWRTIGDNRFQNYESYFTILDTKDESISYDWLVALCEDYENSIEKAPEAWKKFQKNGRNGIDALKAPKIFKIPSRYEQLQCDEEGKLCIEKILKHYNDRPTEFELCATHIVSMMDRNFESFSLTRPWRDGGRDAIGYYSISTGNKANFPLKIDCALEAKCYSLNHGVGVKNMSRLISRIRYRQFGILITTSYVDSQAYKEVVEDGHPILIITASDIAYILRRNSITSDNIDGWLNSIDNSTQRNYQL</sequence>
<dbReference type="Gene3D" id="3.40.1350.10">
    <property type="match status" value="1"/>
</dbReference>
<dbReference type="AlphaFoldDB" id="A0A2T3G139"/>
<dbReference type="InterPro" id="IPR041409">
    <property type="entry name" value="RE_AspBHI_N"/>
</dbReference>
<feature type="domain" description="Restriction endonuclease type IV Mrr" evidence="1">
    <location>
        <begin position="258"/>
        <end position="376"/>
    </location>
</feature>
<keyword evidence="4" id="KW-1185">Reference proteome</keyword>
<evidence type="ECO:0000259" key="2">
    <source>
        <dbReference type="Pfam" id="PF18062"/>
    </source>
</evidence>
<keyword evidence="3" id="KW-0255">Endonuclease</keyword>
<evidence type="ECO:0000313" key="3">
    <source>
        <dbReference type="EMBL" id="PST41274.1"/>
    </source>
</evidence>
<keyword evidence="3" id="KW-0540">Nuclease</keyword>
<dbReference type="GO" id="GO:0004519">
    <property type="term" value="F:endonuclease activity"/>
    <property type="evidence" value="ECO:0007669"/>
    <property type="project" value="UniProtKB-KW"/>
</dbReference>
<evidence type="ECO:0000259" key="1">
    <source>
        <dbReference type="Pfam" id="PF04471"/>
    </source>
</evidence>
<name>A0A2T3G139_9FIRM</name>
<dbReference type="EMBL" id="PYLP01000003">
    <property type="protein sequence ID" value="PST41274.1"/>
    <property type="molecule type" value="Genomic_DNA"/>
</dbReference>
<dbReference type="Gene3D" id="2.30.280.20">
    <property type="match status" value="1"/>
</dbReference>
<dbReference type="Proteomes" id="UP000241201">
    <property type="component" value="Unassembled WGS sequence"/>
</dbReference>
<comment type="caution">
    <text evidence="3">The sequence shown here is derived from an EMBL/GenBank/DDBJ whole genome shotgun (WGS) entry which is preliminary data.</text>
</comment>
<reference evidence="4" key="1">
    <citation type="submission" date="2018-03" db="EMBL/GenBank/DDBJ databases">
        <title>Lachnoclostridium SNUG30370 gen.nov., sp.nov., isolated from human faeces.</title>
        <authorList>
            <person name="Seo B."/>
            <person name="Jeon K."/>
            <person name="Ko G."/>
        </authorList>
    </citation>
    <scope>NUCLEOTIDE SEQUENCE [LARGE SCALE GENOMIC DNA]</scope>
    <source>
        <strain evidence="4">SNUG30370</strain>
    </source>
</reference>